<accession>A0A2P7YDZ0</accession>
<feature type="compositionally biased region" description="Low complexity" evidence="2">
    <location>
        <begin position="35"/>
        <end position="48"/>
    </location>
</feature>
<evidence type="ECO:0000313" key="4">
    <source>
        <dbReference type="Proteomes" id="UP000243723"/>
    </source>
</evidence>
<feature type="region of interest" description="Disordered" evidence="2">
    <location>
        <begin position="18"/>
        <end position="51"/>
    </location>
</feature>
<name>A0A2P7YDZ0_9PEZI</name>
<evidence type="ECO:0008006" key="5">
    <source>
        <dbReference type="Google" id="ProtNLM"/>
    </source>
</evidence>
<dbReference type="Proteomes" id="UP000243723">
    <property type="component" value="Unassembled WGS sequence"/>
</dbReference>
<dbReference type="STRING" id="40998.A0A2P7YDZ0"/>
<organism evidence="3 4">
    <name type="scientific">Elsinoe australis</name>
    <dbReference type="NCBI Taxonomy" id="40998"/>
    <lineage>
        <taxon>Eukaryota</taxon>
        <taxon>Fungi</taxon>
        <taxon>Dikarya</taxon>
        <taxon>Ascomycota</taxon>
        <taxon>Pezizomycotina</taxon>
        <taxon>Dothideomycetes</taxon>
        <taxon>Dothideomycetidae</taxon>
        <taxon>Myriangiales</taxon>
        <taxon>Elsinoaceae</taxon>
        <taxon>Elsinoe</taxon>
    </lineage>
</organism>
<keyword evidence="4" id="KW-1185">Reference proteome</keyword>
<dbReference type="AlphaFoldDB" id="A0A2P7YDZ0"/>
<evidence type="ECO:0000256" key="2">
    <source>
        <dbReference type="SAM" id="MobiDB-lite"/>
    </source>
</evidence>
<dbReference type="OrthoDB" id="5342758at2759"/>
<gene>
    <name evidence="3" type="ORF">B9Z65_8517</name>
</gene>
<feature type="compositionally biased region" description="Basic and acidic residues" evidence="2">
    <location>
        <begin position="429"/>
        <end position="459"/>
    </location>
</feature>
<feature type="region of interest" description="Disordered" evidence="2">
    <location>
        <begin position="405"/>
        <end position="482"/>
    </location>
</feature>
<feature type="compositionally biased region" description="Basic and acidic residues" evidence="2">
    <location>
        <begin position="473"/>
        <end position="482"/>
    </location>
</feature>
<feature type="coiled-coil region" evidence="1">
    <location>
        <begin position="343"/>
        <end position="370"/>
    </location>
</feature>
<keyword evidence="1" id="KW-0175">Coiled coil</keyword>
<feature type="region of interest" description="Disordered" evidence="2">
    <location>
        <begin position="75"/>
        <end position="111"/>
    </location>
</feature>
<reference evidence="3 4" key="1">
    <citation type="submission" date="2017-05" db="EMBL/GenBank/DDBJ databases">
        <title>Draft genome sequence of Elsinoe australis.</title>
        <authorList>
            <person name="Cheng Q."/>
        </authorList>
    </citation>
    <scope>NUCLEOTIDE SEQUENCE [LARGE SCALE GENOMIC DNA]</scope>
    <source>
        <strain evidence="3 4">NL1</strain>
    </source>
</reference>
<feature type="compositionally biased region" description="Low complexity" evidence="2">
    <location>
        <begin position="86"/>
        <end position="102"/>
    </location>
</feature>
<comment type="caution">
    <text evidence="3">The sequence shown here is derived from an EMBL/GenBank/DDBJ whole genome shotgun (WGS) entry which is preliminary data.</text>
</comment>
<feature type="coiled-coil region" evidence="1">
    <location>
        <begin position="188"/>
        <end position="226"/>
    </location>
</feature>
<sequence length="482" mass="53975">MDSSWFSSAPSELRNSFSKMPLASIPPPITSSVFLPTRSSRSPSTLPTQKPWYHRKAANLEADLQILLDAQAAGLSNPLDQPPTPSTSSTSDPLSRSDTSTPVSQARVRRDRKIPLRSARAGLYTTMRRLAALKDEEIAEAATVAEGAAASHEQLLYWAERREKLRARTKEIASGPDVDAAKELRDKAEGMQPEIMEMEDRLAKLRNEQRRLRREAEEVQNRVEAKLSGYTRGLEGLEREVRDFVGELRPVDGEVLFDGQGAEGEDANVFWQLAPKRRTLEMATEVVGKERERVEGRLELVETEREALVEGATVWKDVVRLVDDFERNLREDMKSIGSEGGSRERLRDTLTTMDETVQQLESQVKLAETKGWKLLIAAIGAELDAFVKGRDVLQQALGVIKSPRDQTLCDGMDDEEQGSNSVIRSPLASRKDDQDSHDGRIEELDRAFAQRQSGDRLHDTDEDDDGPDPELMISHHHDTDTD</sequence>
<proteinExistence type="predicted"/>
<dbReference type="EMBL" id="NHZQ01000447">
    <property type="protein sequence ID" value="PSK34191.1"/>
    <property type="molecule type" value="Genomic_DNA"/>
</dbReference>
<evidence type="ECO:0000256" key="1">
    <source>
        <dbReference type="SAM" id="Coils"/>
    </source>
</evidence>
<protein>
    <recommendedName>
        <fullName evidence="5">Autophagy-related protein 28</fullName>
    </recommendedName>
</protein>
<evidence type="ECO:0000313" key="3">
    <source>
        <dbReference type="EMBL" id="PSK34191.1"/>
    </source>
</evidence>